<gene>
    <name evidence="7" type="ORF">BJ122_10125</name>
</gene>
<name>A0A318TQI5_9BRAD</name>
<feature type="domain" description="Cytochrome c" evidence="6">
    <location>
        <begin position="23"/>
        <end position="102"/>
    </location>
</feature>
<evidence type="ECO:0000256" key="3">
    <source>
        <dbReference type="ARBA" id="ARBA00023004"/>
    </source>
</evidence>
<evidence type="ECO:0000256" key="2">
    <source>
        <dbReference type="ARBA" id="ARBA00022723"/>
    </source>
</evidence>
<dbReference type="GO" id="GO:0046872">
    <property type="term" value="F:metal ion binding"/>
    <property type="evidence" value="ECO:0007669"/>
    <property type="project" value="UniProtKB-KW"/>
</dbReference>
<dbReference type="GO" id="GO:0020037">
    <property type="term" value="F:heme binding"/>
    <property type="evidence" value="ECO:0007669"/>
    <property type="project" value="InterPro"/>
</dbReference>
<evidence type="ECO:0000256" key="5">
    <source>
        <dbReference type="SAM" id="SignalP"/>
    </source>
</evidence>
<protein>
    <submittedName>
        <fullName evidence="7">Cytochrome c553</fullName>
    </submittedName>
</protein>
<evidence type="ECO:0000256" key="1">
    <source>
        <dbReference type="ARBA" id="ARBA00022617"/>
    </source>
</evidence>
<reference evidence="7 8" key="1">
    <citation type="submission" date="2018-06" db="EMBL/GenBank/DDBJ databases">
        <title>Genomic Encyclopedia of Archaeal and Bacterial Type Strains, Phase II (KMG-II): from individual species to whole genera.</title>
        <authorList>
            <person name="Goeker M."/>
        </authorList>
    </citation>
    <scope>NUCLEOTIDE SEQUENCE [LARGE SCALE GENOMIC DNA]</scope>
    <source>
        <strain evidence="7 8">JCM 11668</strain>
    </source>
</reference>
<keyword evidence="2 4" id="KW-0479">Metal-binding</keyword>
<dbReference type="GO" id="GO:0009055">
    <property type="term" value="F:electron transfer activity"/>
    <property type="evidence" value="ECO:0007669"/>
    <property type="project" value="InterPro"/>
</dbReference>
<evidence type="ECO:0000313" key="7">
    <source>
        <dbReference type="EMBL" id="PYF05288.1"/>
    </source>
</evidence>
<dbReference type="Gene3D" id="1.10.760.10">
    <property type="entry name" value="Cytochrome c-like domain"/>
    <property type="match status" value="1"/>
</dbReference>
<evidence type="ECO:0000259" key="6">
    <source>
        <dbReference type="PROSITE" id="PS51007"/>
    </source>
</evidence>
<accession>A0A318TQI5</accession>
<dbReference type="EMBL" id="QJTI01000001">
    <property type="protein sequence ID" value="PYF05288.1"/>
    <property type="molecule type" value="Genomic_DNA"/>
</dbReference>
<organism evidence="7 8">
    <name type="scientific">Rhodopseudomonas faecalis</name>
    <dbReference type="NCBI Taxonomy" id="99655"/>
    <lineage>
        <taxon>Bacteria</taxon>
        <taxon>Pseudomonadati</taxon>
        <taxon>Pseudomonadota</taxon>
        <taxon>Alphaproteobacteria</taxon>
        <taxon>Hyphomicrobiales</taxon>
        <taxon>Nitrobacteraceae</taxon>
        <taxon>Rhodopseudomonas</taxon>
    </lineage>
</organism>
<dbReference type="OrthoDB" id="7873796at2"/>
<dbReference type="InterPro" id="IPR009056">
    <property type="entry name" value="Cyt_c-like_dom"/>
</dbReference>
<evidence type="ECO:0000256" key="4">
    <source>
        <dbReference type="PROSITE-ProRule" id="PRU00433"/>
    </source>
</evidence>
<proteinExistence type="predicted"/>
<keyword evidence="5" id="KW-0732">Signal</keyword>
<dbReference type="Pfam" id="PF00034">
    <property type="entry name" value="Cytochrom_C"/>
    <property type="match status" value="1"/>
</dbReference>
<dbReference type="Proteomes" id="UP000248148">
    <property type="component" value="Unassembled WGS sequence"/>
</dbReference>
<sequence length="104" mass="11321">MRRFAFVLSLALVPLMSGSLKAADADKGKIIAERWCTSCHVVSDTQRKGTDATPSFAAIADQSGFDADKLAFFLLDPHPIMPNFALSRAEAANLSAYIATFKRR</sequence>
<keyword evidence="8" id="KW-1185">Reference proteome</keyword>
<dbReference type="PROSITE" id="PS51007">
    <property type="entry name" value="CYTC"/>
    <property type="match status" value="1"/>
</dbReference>
<dbReference type="InterPro" id="IPR036909">
    <property type="entry name" value="Cyt_c-like_dom_sf"/>
</dbReference>
<keyword evidence="3 4" id="KW-0408">Iron</keyword>
<feature type="signal peptide" evidence="5">
    <location>
        <begin position="1"/>
        <end position="22"/>
    </location>
</feature>
<comment type="caution">
    <text evidence="7">The sequence shown here is derived from an EMBL/GenBank/DDBJ whole genome shotgun (WGS) entry which is preliminary data.</text>
</comment>
<dbReference type="AlphaFoldDB" id="A0A318TQI5"/>
<feature type="chain" id="PRO_5016323869" evidence="5">
    <location>
        <begin position="23"/>
        <end position="104"/>
    </location>
</feature>
<dbReference type="SUPFAM" id="SSF46626">
    <property type="entry name" value="Cytochrome c"/>
    <property type="match status" value="1"/>
</dbReference>
<keyword evidence="1 4" id="KW-0349">Heme</keyword>
<evidence type="ECO:0000313" key="8">
    <source>
        <dbReference type="Proteomes" id="UP000248148"/>
    </source>
</evidence>